<organism evidence="3 4">
    <name type="scientific">Stereocaulon virgatum</name>
    <dbReference type="NCBI Taxonomy" id="373712"/>
    <lineage>
        <taxon>Eukaryota</taxon>
        <taxon>Fungi</taxon>
        <taxon>Dikarya</taxon>
        <taxon>Ascomycota</taxon>
        <taxon>Pezizomycotina</taxon>
        <taxon>Lecanoromycetes</taxon>
        <taxon>OSLEUM clade</taxon>
        <taxon>Lecanoromycetidae</taxon>
        <taxon>Lecanorales</taxon>
        <taxon>Lecanorineae</taxon>
        <taxon>Stereocaulaceae</taxon>
        <taxon>Stereocaulon</taxon>
    </lineage>
</organism>
<keyword evidence="2" id="KW-0472">Membrane</keyword>
<evidence type="ECO:0000313" key="4">
    <source>
        <dbReference type="Proteomes" id="UP001590950"/>
    </source>
</evidence>
<feature type="region of interest" description="Disordered" evidence="1">
    <location>
        <begin position="620"/>
        <end position="646"/>
    </location>
</feature>
<gene>
    <name evidence="3" type="ORF">N7G274_009986</name>
</gene>
<feature type="region of interest" description="Disordered" evidence="1">
    <location>
        <begin position="315"/>
        <end position="338"/>
    </location>
</feature>
<feature type="region of interest" description="Disordered" evidence="1">
    <location>
        <begin position="368"/>
        <end position="428"/>
    </location>
</feature>
<keyword evidence="2" id="KW-0812">Transmembrane</keyword>
<dbReference type="Proteomes" id="UP001590950">
    <property type="component" value="Unassembled WGS sequence"/>
</dbReference>
<proteinExistence type="predicted"/>
<dbReference type="EMBL" id="JBEFKJ010000042">
    <property type="protein sequence ID" value="KAL2037297.1"/>
    <property type="molecule type" value="Genomic_DNA"/>
</dbReference>
<protein>
    <recommendedName>
        <fullName evidence="5">Glycoprotease family protein</fullName>
    </recommendedName>
</protein>
<keyword evidence="2" id="KW-1133">Transmembrane helix</keyword>
<feature type="region of interest" description="Disordered" evidence="1">
    <location>
        <begin position="996"/>
        <end position="1035"/>
    </location>
</feature>
<feature type="compositionally biased region" description="Polar residues" evidence="1">
    <location>
        <begin position="418"/>
        <end position="427"/>
    </location>
</feature>
<comment type="caution">
    <text evidence="3">The sequence shown here is derived from an EMBL/GenBank/DDBJ whole genome shotgun (WGS) entry which is preliminary data.</text>
</comment>
<evidence type="ECO:0000256" key="1">
    <source>
        <dbReference type="SAM" id="MobiDB-lite"/>
    </source>
</evidence>
<feature type="region of interest" description="Disordered" evidence="1">
    <location>
        <begin position="942"/>
        <end position="965"/>
    </location>
</feature>
<evidence type="ECO:0000313" key="3">
    <source>
        <dbReference type="EMBL" id="KAL2037297.1"/>
    </source>
</evidence>
<keyword evidence="4" id="KW-1185">Reference proteome</keyword>
<reference evidence="3 4" key="1">
    <citation type="submission" date="2024-09" db="EMBL/GenBank/DDBJ databases">
        <title>Rethinking Asexuality: The Enigmatic Case of Functional Sexual Genes in Lepraria (Stereocaulaceae).</title>
        <authorList>
            <person name="Doellman M."/>
            <person name="Sun Y."/>
            <person name="Barcenas-Pena A."/>
            <person name="Lumbsch H.T."/>
            <person name="Grewe F."/>
        </authorList>
    </citation>
    <scope>NUCLEOTIDE SEQUENCE [LARGE SCALE GENOMIC DNA]</scope>
    <source>
        <strain evidence="3 4">Mercado 3170</strain>
    </source>
</reference>
<feature type="region of interest" description="Disordered" evidence="1">
    <location>
        <begin position="127"/>
        <end position="171"/>
    </location>
</feature>
<evidence type="ECO:0008006" key="5">
    <source>
        <dbReference type="Google" id="ProtNLM"/>
    </source>
</evidence>
<feature type="region of interest" description="Disordered" evidence="1">
    <location>
        <begin position="256"/>
        <end position="285"/>
    </location>
</feature>
<evidence type="ECO:0000256" key="2">
    <source>
        <dbReference type="SAM" id="Phobius"/>
    </source>
</evidence>
<accession>A0ABR3ZUM3</accession>
<feature type="compositionally biased region" description="Basic and acidic residues" evidence="1">
    <location>
        <begin position="386"/>
        <end position="403"/>
    </location>
</feature>
<sequence>MTSNQRPNNATPQRLQLTPNNVPRMPFSSPMGEELLPPTTPNASRSPPQHQIQLSQSGGGQGQPVSGYQTYAPPKPTKGEWGTKQDKTSNMLRWQGLHVATRFSKPTTLAQKAAERKIQQEQGLALQEHGRPMPPSVETLALSHQQSKRSLKPSSSKGRIGDLTRASSKFSNLSPSDRAVVIGLSVSPEELNHHTTSPEATPIEPKYIKEQRTLGRRPSIAPTITVTTPANEQASWSAGDEEEGFHSRQRAVSSVYSQVPPPYSDERFTNSSTIPPIPPLPPDARRHNAEVNRTINRQARDETSRVMSSYTVFEDEDTPVNPRGKDSRKSQLRVLTKQGSMDTLATRRRSQGWWNHIMSPFFPKSPMTFKLTPSSPSHEPAVADQDPLHAGKFDRDRELEKSSRPPYLESAKLHGPGSSHTSWTDSTLEAECEKGPLNVDDSRNENRGTLVIGQPPGLKLSPPPVGSEGFGAAAEYYEACLYEMHSPEPFFECQNHICLPRRTDPVTALPAGIGALSRGVDAGPNGIFGTGGDHHKEPPQLLAVDKTPKNRFSAAFREAITPKSKARPESEATVIEELDTTPMVQEAYIAPIVRAPEPVPAAQPPLPREEPAQARVIEGPLPREEHPPPQSSINPSPENETPGREKPAKRFIAVMPPDHTPAPYETRYGQPAEPEPISPWMQKHAPRDAIQLDEVRSKPFEPVIVPKTPITPWGIVNRDRDSYYQEADKEYKSPGQVTLADLYPPPKPSNRFKDSRTWEVWEKDLPAREKKSGKFSKCRNCFSTAKPKNKKEKRIMIAIATGLVLLIILILVLAMTLIRKSNNKMEVQSQWLNLTGFPPIPTGFSTIAQPQSVGAVSGCVEPQTMWSCAVPKEEQQGILPNQPNQPNFRVQILFQNGTNATTNATTGNASNVNRRSYGHIANAASAGRFIRHRMLDIRNLLGRNKPSYTPDPAPPSSDDQTFLGNTTDQIVGSLDGYFTPFFISFVSATKLPSRLGKRASSSSSTNSSGQFPDTGSLIPPPDSNPNGTAAGANLYPYPTNQPLRLYNKGLDTEHYGFYTYFDRSIFLKSTAPLNASASNIAPVPDDNNGGSDENAASVRCTWAQTRFLVQMWTRKGKSASLLGASNTTNSLQNTNTTTITSSSANDFTQPGSFPYPITITIDRHGGDVNSKMIYCYGMDKQEHIDPSQKKIQTETRDFGGQLINPYMGPFGHTKITTAEGGPGGVDGGTGGCSCKWQNWETG</sequence>
<feature type="region of interest" description="Disordered" evidence="1">
    <location>
        <begin position="1"/>
        <end position="85"/>
    </location>
</feature>
<feature type="transmembrane region" description="Helical" evidence="2">
    <location>
        <begin position="795"/>
        <end position="818"/>
    </location>
</feature>
<name>A0ABR3ZUM3_9LECA</name>
<feature type="compositionally biased region" description="Polar residues" evidence="1">
    <location>
        <begin position="1"/>
        <end position="21"/>
    </location>
</feature>